<keyword evidence="5 8" id="KW-1133">Transmembrane helix</keyword>
<dbReference type="InterPro" id="IPR038770">
    <property type="entry name" value="Na+/solute_symporter_sf"/>
</dbReference>
<feature type="transmembrane region" description="Helical" evidence="8">
    <location>
        <begin position="29"/>
        <end position="52"/>
    </location>
</feature>
<keyword evidence="6" id="KW-0406">Ion transport</keyword>
<keyword evidence="3" id="KW-1003">Cell membrane</keyword>
<keyword evidence="2" id="KW-0813">Transport</keyword>
<comment type="caution">
    <text evidence="10">The sequence shown here is derived from an EMBL/GenBank/DDBJ whole genome shotgun (WGS) entry which is preliminary data.</text>
</comment>
<feature type="transmembrane region" description="Helical" evidence="8">
    <location>
        <begin position="209"/>
        <end position="230"/>
    </location>
</feature>
<dbReference type="Pfam" id="PF00999">
    <property type="entry name" value="Na_H_Exchanger"/>
    <property type="match status" value="1"/>
</dbReference>
<feature type="non-terminal residue" evidence="10">
    <location>
        <position position="241"/>
    </location>
</feature>
<dbReference type="GO" id="GO:1902600">
    <property type="term" value="P:proton transmembrane transport"/>
    <property type="evidence" value="ECO:0007669"/>
    <property type="project" value="InterPro"/>
</dbReference>
<dbReference type="Proteomes" id="UP001211064">
    <property type="component" value="Unassembled WGS sequence"/>
</dbReference>
<evidence type="ECO:0000256" key="6">
    <source>
        <dbReference type="ARBA" id="ARBA00023065"/>
    </source>
</evidence>
<keyword evidence="2" id="KW-0050">Antiport</keyword>
<accession>A0AAW5Z753</accession>
<dbReference type="AlphaFoldDB" id="A0AAW5Z753"/>
<evidence type="ECO:0000256" key="2">
    <source>
        <dbReference type="ARBA" id="ARBA00022449"/>
    </source>
</evidence>
<evidence type="ECO:0000256" key="7">
    <source>
        <dbReference type="ARBA" id="ARBA00023136"/>
    </source>
</evidence>
<feature type="transmembrane region" description="Helical" evidence="8">
    <location>
        <begin position="130"/>
        <end position="148"/>
    </location>
</feature>
<evidence type="ECO:0000256" key="5">
    <source>
        <dbReference type="ARBA" id="ARBA00022989"/>
    </source>
</evidence>
<dbReference type="GO" id="GO:0015297">
    <property type="term" value="F:antiporter activity"/>
    <property type="evidence" value="ECO:0007669"/>
    <property type="project" value="UniProtKB-KW"/>
</dbReference>
<dbReference type="PANTHER" id="PTHR46157:SF4">
    <property type="entry name" value="K(+) EFFLUX ANTIPORTER 3, CHLOROPLASTIC"/>
    <property type="match status" value="1"/>
</dbReference>
<feature type="transmembrane region" description="Helical" evidence="8">
    <location>
        <begin position="64"/>
        <end position="88"/>
    </location>
</feature>
<evidence type="ECO:0000256" key="8">
    <source>
        <dbReference type="SAM" id="Phobius"/>
    </source>
</evidence>
<organism evidence="10 11">
    <name type="scientific">Escherichia coli</name>
    <dbReference type="NCBI Taxonomy" id="562"/>
    <lineage>
        <taxon>Bacteria</taxon>
        <taxon>Pseudomonadati</taxon>
        <taxon>Pseudomonadota</taxon>
        <taxon>Gammaproteobacteria</taxon>
        <taxon>Enterobacterales</taxon>
        <taxon>Enterobacteriaceae</taxon>
        <taxon>Escherichia</taxon>
    </lineage>
</organism>
<reference evidence="10" key="1">
    <citation type="submission" date="2022-08" db="EMBL/GenBank/DDBJ databases">
        <title>Genome sequencing of human pathogens.</title>
        <authorList>
            <person name="Cao X."/>
        </authorList>
    </citation>
    <scope>NUCLEOTIDE SEQUENCE</scope>
    <source>
        <strain evidence="10">EC16126</strain>
    </source>
</reference>
<keyword evidence="3" id="KW-0997">Cell inner membrane</keyword>
<protein>
    <submittedName>
        <fullName evidence="10">Cation:proton antiporter</fullName>
    </submittedName>
</protein>
<feature type="transmembrane region" description="Helical" evidence="8">
    <location>
        <begin position="184"/>
        <end position="203"/>
    </location>
</feature>
<feature type="transmembrane region" description="Helical" evidence="8">
    <location>
        <begin position="100"/>
        <end position="118"/>
    </location>
</feature>
<evidence type="ECO:0000259" key="9">
    <source>
        <dbReference type="Pfam" id="PF00999"/>
    </source>
</evidence>
<feature type="domain" description="Cation/H+ exchanger transmembrane" evidence="9">
    <location>
        <begin position="2"/>
        <end position="240"/>
    </location>
</feature>
<keyword evidence="4 8" id="KW-0812">Transmembrane</keyword>
<dbReference type="InterPro" id="IPR006153">
    <property type="entry name" value="Cation/H_exchanger_TM"/>
</dbReference>
<proteinExistence type="predicted"/>
<dbReference type="RefSeq" id="WP_271097827.1">
    <property type="nucleotide sequence ID" value="NZ_JANWOR010000385.1"/>
</dbReference>
<name>A0AAW5Z753_ECOLX</name>
<dbReference type="PANTHER" id="PTHR46157">
    <property type="entry name" value="K(+) EFFLUX ANTIPORTER 3, CHLOROPLASTIC"/>
    <property type="match status" value="1"/>
</dbReference>
<comment type="subcellular location">
    <subcellularLocation>
        <location evidence="1">Membrane</location>
        <topology evidence="1">Multi-pass membrane protein</topology>
    </subcellularLocation>
</comment>
<evidence type="ECO:0000256" key="4">
    <source>
        <dbReference type="ARBA" id="ARBA00022692"/>
    </source>
</evidence>
<evidence type="ECO:0000256" key="3">
    <source>
        <dbReference type="ARBA" id="ARBA00022519"/>
    </source>
</evidence>
<feature type="transmembrane region" description="Helical" evidence="8">
    <location>
        <begin position="154"/>
        <end position="172"/>
    </location>
</feature>
<sequence length="241" mass="25835">RRSIFGVGAAQVLLSAALLAGLLMLTDFAWQAAVVGGIGLAMSSTAMALQLMREKGMNRSESGQLGFSVLLFQDLAVIPALALVPLLAGAADEHFDWMKIGMKVLAFVGMLIGGRYLLRPVFRFIAASGVREVFTAATLLLVLGSALFMDALGLSMALGTFIAGVLLAESEYRHELETAIDPFKGLLLGLFFISVGMSLNLGVLYTHLLWVVLSVIVLVAVKILVLYLLARLYGVRSSERM</sequence>
<dbReference type="EMBL" id="JANWOR010000385">
    <property type="protein sequence ID" value="MDA4178659.1"/>
    <property type="molecule type" value="Genomic_DNA"/>
</dbReference>
<evidence type="ECO:0000256" key="1">
    <source>
        <dbReference type="ARBA" id="ARBA00004141"/>
    </source>
</evidence>
<keyword evidence="7 8" id="KW-0472">Membrane</keyword>
<gene>
    <name evidence="10" type="ORF">NY836_14850</name>
</gene>
<dbReference type="GO" id="GO:0005886">
    <property type="term" value="C:plasma membrane"/>
    <property type="evidence" value="ECO:0007669"/>
    <property type="project" value="TreeGrafter"/>
</dbReference>
<evidence type="ECO:0000313" key="10">
    <source>
        <dbReference type="EMBL" id="MDA4178659.1"/>
    </source>
</evidence>
<dbReference type="Gene3D" id="1.20.1530.20">
    <property type="match status" value="1"/>
</dbReference>
<feature type="non-terminal residue" evidence="10">
    <location>
        <position position="1"/>
    </location>
</feature>
<evidence type="ECO:0000313" key="11">
    <source>
        <dbReference type="Proteomes" id="UP001211064"/>
    </source>
</evidence>